<keyword evidence="3" id="KW-1185">Reference proteome</keyword>
<dbReference type="EMBL" id="MCGT01000004">
    <property type="protein sequence ID" value="ORX60465.1"/>
    <property type="molecule type" value="Genomic_DNA"/>
</dbReference>
<dbReference type="Proteomes" id="UP000242146">
    <property type="component" value="Unassembled WGS sequence"/>
</dbReference>
<accession>A0A1X2GSN1</accession>
<protein>
    <submittedName>
        <fullName evidence="2">Uncharacterized protein</fullName>
    </submittedName>
</protein>
<feature type="region of interest" description="Disordered" evidence="1">
    <location>
        <begin position="437"/>
        <end position="468"/>
    </location>
</feature>
<sequence>MAVTSLCGTGHVPYPKTASQVLLSTLLERDNPIQLAAISNYKLAQLTFSPPTIDTLRKTALIKNMADAIYTDTPPEWLDQMRRWSFFTPESLGQMTQDDLEDIFAQYIQTMEAFQPIHLDEDEEDDDLWQEDEILTPNDQSTPIVMQHSLLYSQTNASASVDWLANVDKPLPPSPSPIEDHQRKKKKRASRITIRSKRLSWTSDVGLPAQGSQAWASELMTMFNMDFQVDTTLDLNTAPTLPELPFKRRLPTNSRKRASQRYSSDSFMNLIPAFEAFTLEEGLADPSTHHISFPPPPPTAPPAFLLQPPKPHKKKPLLGSLGKKKSIRRLAALVSGDQKLHTQPPNKPLPQTPHDPGHPGALIRRSSSSTTCSSNTSQQSKPYPSWSLSPPQEDQDPLHINQERMSLSLNDIATSLAPPSPPKRSKSALTRITYTLQHRRPSSHSNASIASTDSSLLSDPIPTPSSSFVQRCASLGRIMTKKPSEH</sequence>
<feature type="region of interest" description="Disordered" evidence="1">
    <location>
        <begin position="286"/>
        <end position="322"/>
    </location>
</feature>
<name>A0A1X2GSN1_9FUNG</name>
<reference evidence="2 3" key="1">
    <citation type="submission" date="2016-07" db="EMBL/GenBank/DDBJ databases">
        <title>Pervasive Adenine N6-methylation of Active Genes in Fungi.</title>
        <authorList>
            <consortium name="DOE Joint Genome Institute"/>
            <person name="Mondo S.J."/>
            <person name="Dannebaum R.O."/>
            <person name="Kuo R.C."/>
            <person name="Labutti K."/>
            <person name="Haridas S."/>
            <person name="Kuo A."/>
            <person name="Salamov A."/>
            <person name="Ahrendt S.R."/>
            <person name="Lipzen A."/>
            <person name="Sullivan W."/>
            <person name="Andreopoulos W.B."/>
            <person name="Clum A."/>
            <person name="Lindquist E."/>
            <person name="Daum C."/>
            <person name="Ramamoorthy G.K."/>
            <person name="Gryganskyi A."/>
            <person name="Culley D."/>
            <person name="Magnuson J.K."/>
            <person name="James T.Y."/>
            <person name="O'Malley M.A."/>
            <person name="Stajich J.E."/>
            <person name="Spatafora J.W."/>
            <person name="Visel A."/>
            <person name="Grigoriev I.V."/>
        </authorList>
    </citation>
    <scope>NUCLEOTIDE SEQUENCE [LARGE SCALE GENOMIC DNA]</scope>
    <source>
        <strain evidence="2 3">NRRL 3301</strain>
    </source>
</reference>
<feature type="region of interest" description="Disordered" evidence="1">
    <location>
        <begin position="335"/>
        <end position="397"/>
    </location>
</feature>
<feature type="compositionally biased region" description="Low complexity" evidence="1">
    <location>
        <begin position="366"/>
        <end position="380"/>
    </location>
</feature>
<feature type="region of interest" description="Disordered" evidence="1">
    <location>
        <begin position="170"/>
        <end position="191"/>
    </location>
</feature>
<comment type="caution">
    <text evidence="2">The sequence shown here is derived from an EMBL/GenBank/DDBJ whole genome shotgun (WGS) entry which is preliminary data.</text>
</comment>
<proteinExistence type="predicted"/>
<gene>
    <name evidence="2" type="ORF">DM01DRAFT_1332621</name>
</gene>
<organism evidence="2 3">
    <name type="scientific">Hesseltinella vesiculosa</name>
    <dbReference type="NCBI Taxonomy" id="101127"/>
    <lineage>
        <taxon>Eukaryota</taxon>
        <taxon>Fungi</taxon>
        <taxon>Fungi incertae sedis</taxon>
        <taxon>Mucoromycota</taxon>
        <taxon>Mucoromycotina</taxon>
        <taxon>Mucoromycetes</taxon>
        <taxon>Mucorales</taxon>
        <taxon>Cunninghamellaceae</taxon>
        <taxon>Hesseltinella</taxon>
    </lineage>
</organism>
<dbReference type="OrthoDB" id="2289035at2759"/>
<evidence type="ECO:0000313" key="3">
    <source>
        <dbReference type="Proteomes" id="UP000242146"/>
    </source>
</evidence>
<feature type="compositionally biased region" description="Basic residues" evidence="1">
    <location>
        <begin position="310"/>
        <end position="322"/>
    </location>
</feature>
<feature type="compositionally biased region" description="Polar residues" evidence="1">
    <location>
        <begin position="443"/>
        <end position="457"/>
    </location>
</feature>
<evidence type="ECO:0000313" key="2">
    <source>
        <dbReference type="EMBL" id="ORX60465.1"/>
    </source>
</evidence>
<evidence type="ECO:0000256" key="1">
    <source>
        <dbReference type="SAM" id="MobiDB-lite"/>
    </source>
</evidence>
<dbReference type="AlphaFoldDB" id="A0A1X2GSN1"/>